<sequence>MSISNFSINGSSINATLYQGRSRQFNFLVDEPHELGGQDLASNPVEYLLAGYAGCLNVVINLVAKELGVKIYDMKININGNIDAAKFLGHSDETRAGFQSLDVDINFVTNATQESIDFLLKNVKKRCPINDNLSNETPIHYHIHKSSYKEEVHA</sequence>
<reference evidence="1" key="1">
    <citation type="submission" date="2006-03" db="EMBL/GenBank/DDBJ databases">
        <authorList>
            <person name="Bowman J."/>
            <person name="Ferriera S."/>
            <person name="Johnson J."/>
            <person name="Kravitz S."/>
            <person name="Halpern A."/>
            <person name="Remington K."/>
            <person name="Beeson K."/>
            <person name="Tran B."/>
            <person name="Rogers Y.-H."/>
            <person name="Friedman R."/>
            <person name="Venter J.C."/>
        </authorList>
    </citation>
    <scope>NUCLEOTIDE SEQUENCE [LARGE SCALE GENOMIC DNA]</scope>
    <source>
        <strain evidence="1">ATCC 700755</strain>
    </source>
</reference>
<dbReference type="RefSeq" id="WP_015023879.1">
    <property type="nucleotide sequence ID" value="NC_018721.1"/>
</dbReference>
<dbReference type="PANTHER" id="PTHR35368">
    <property type="entry name" value="HYDROPEROXIDE REDUCTASE"/>
    <property type="match status" value="1"/>
</dbReference>
<dbReference type="Proteomes" id="UP000008514">
    <property type="component" value="Chromosome"/>
</dbReference>
<dbReference type="KEGG" id="ptq:P700755_001340"/>
<organism evidence="1 2">
    <name type="scientific">Psychroflexus torquis (strain ATCC 700755 / CIP 106069 / ACAM 623)</name>
    <dbReference type="NCBI Taxonomy" id="313595"/>
    <lineage>
        <taxon>Bacteria</taxon>
        <taxon>Pseudomonadati</taxon>
        <taxon>Bacteroidota</taxon>
        <taxon>Flavobacteriia</taxon>
        <taxon>Flavobacteriales</taxon>
        <taxon>Flavobacteriaceae</taxon>
        <taxon>Psychroflexus</taxon>
    </lineage>
</organism>
<dbReference type="AlphaFoldDB" id="K4IEI9"/>
<evidence type="ECO:0000313" key="1">
    <source>
        <dbReference type="EMBL" id="AFU68273.1"/>
    </source>
</evidence>
<dbReference type="HOGENOM" id="CLU_100275_2_1_10"/>
<accession>K4IEI9</accession>
<protein>
    <submittedName>
        <fullName evidence="1">OsmC-like protein</fullName>
    </submittedName>
</protein>
<evidence type="ECO:0000313" key="2">
    <source>
        <dbReference type="Proteomes" id="UP000008514"/>
    </source>
</evidence>
<dbReference type="SUPFAM" id="SSF82784">
    <property type="entry name" value="OsmC-like"/>
    <property type="match status" value="1"/>
</dbReference>
<proteinExistence type="predicted"/>
<dbReference type="InterPro" id="IPR015946">
    <property type="entry name" value="KH_dom-like_a/b"/>
</dbReference>
<dbReference type="OrthoDB" id="9791538at2"/>
<dbReference type="InterPro" id="IPR003718">
    <property type="entry name" value="OsmC/Ohr_fam"/>
</dbReference>
<dbReference type="STRING" id="313595.P700755_001340"/>
<dbReference type="PANTHER" id="PTHR35368:SF1">
    <property type="entry name" value="HYDROPEROXIDE REDUCTASE"/>
    <property type="match status" value="1"/>
</dbReference>
<reference evidence="1" key="2">
    <citation type="submission" date="2012-09" db="EMBL/GenBank/DDBJ databases">
        <title>The complete sequence of Psychroflexus torquis an extreme psychrophile from sea-ice that is stimulated by light.</title>
        <authorList>
            <person name="Feng S."/>
            <person name="Powell S.M."/>
            <person name="Bowman J.P."/>
        </authorList>
    </citation>
    <scope>NUCLEOTIDE SEQUENCE [LARGE SCALE GENOMIC DNA]</scope>
    <source>
        <strain evidence="1">ATCC 700755</strain>
    </source>
</reference>
<gene>
    <name evidence="1" type="ordered locus">P700755_001340</name>
</gene>
<dbReference type="Pfam" id="PF02566">
    <property type="entry name" value="OsmC"/>
    <property type="match status" value="1"/>
</dbReference>
<dbReference type="EMBL" id="CP003879">
    <property type="protein sequence ID" value="AFU68273.1"/>
    <property type="molecule type" value="Genomic_DNA"/>
</dbReference>
<dbReference type="Gene3D" id="3.30.300.20">
    <property type="match status" value="1"/>
</dbReference>
<dbReference type="InterPro" id="IPR036102">
    <property type="entry name" value="OsmC/Ohrsf"/>
</dbReference>
<dbReference type="InterPro" id="IPR052924">
    <property type="entry name" value="OsmC/Ohr_hydroprdx_reductase"/>
</dbReference>
<keyword evidence="2" id="KW-1185">Reference proteome</keyword>
<name>K4IEI9_PSYTT</name>
<dbReference type="eggNOG" id="COG1765">
    <property type="taxonomic scope" value="Bacteria"/>
</dbReference>